<evidence type="ECO:0000313" key="3">
    <source>
        <dbReference type="Proteomes" id="UP000034112"/>
    </source>
</evidence>
<comment type="caution">
    <text evidence="2">The sequence shown here is derived from an EMBL/GenBank/DDBJ whole genome shotgun (WGS) entry which is preliminary data.</text>
</comment>
<organism evidence="2 3">
    <name type="scientific">Trichoderma harzianum</name>
    <name type="common">Hypocrea lixii</name>
    <dbReference type="NCBI Taxonomy" id="5544"/>
    <lineage>
        <taxon>Eukaryota</taxon>
        <taxon>Fungi</taxon>
        <taxon>Dikarya</taxon>
        <taxon>Ascomycota</taxon>
        <taxon>Pezizomycotina</taxon>
        <taxon>Sordariomycetes</taxon>
        <taxon>Hypocreomycetidae</taxon>
        <taxon>Hypocreales</taxon>
        <taxon>Hypocreaceae</taxon>
        <taxon>Trichoderma</taxon>
    </lineage>
</organism>
<dbReference type="AlphaFoldDB" id="A0A0F9WWB1"/>
<sequence length="334" mass="35424">MAPKIMLYGVTGYTGGLAAEEMVKLGLYFVVGGRSADKVQAKADALSVGSKVFSLESPAEIDEAIKGFTVVFNAAGPYFKTAGSLMDGCIRNGVHYADLAAETFSFAAAEKRDQAARDAGVILLPGGGGVAEVFMDCLVGHVLKRTPNATHVDQVLDMNGPLTRGTIETIRSFTIEHLQKRVGGKLVQNDFNNTITVDFNDGRGELIAPPTGDPQLYTLWKFPGISNIRTFIHKSGEPIPTAEASTLPLGPTTEQLDATPYQAVAIVSSADGSKKKSILRMANGYVLTAQATAMACKILAEEDHGDKAGWVTPLQMFGSDYPLSFKGSSVADVD</sequence>
<reference evidence="3" key="1">
    <citation type="journal article" date="2015" name="Genome Announc.">
        <title>Draft whole-genome sequence of the biocontrol agent Trichoderma harzianum T6776.</title>
        <authorList>
            <person name="Baroncelli R."/>
            <person name="Piaggeschi G."/>
            <person name="Fiorini L."/>
            <person name="Bertolini E."/>
            <person name="Zapparata A."/>
            <person name="Pe M.E."/>
            <person name="Sarrocco S."/>
            <person name="Vannacci G."/>
        </authorList>
    </citation>
    <scope>NUCLEOTIDE SEQUENCE [LARGE SCALE GENOMIC DNA]</scope>
    <source>
        <strain evidence="3">T6776</strain>
    </source>
</reference>
<dbReference type="Gene3D" id="3.40.50.720">
    <property type="entry name" value="NAD(P)-binding Rossmann-like Domain"/>
    <property type="match status" value="1"/>
</dbReference>
<name>A0A0F9WWB1_TRIHA</name>
<evidence type="ECO:0000313" key="2">
    <source>
        <dbReference type="EMBL" id="KKO97440.1"/>
    </source>
</evidence>
<gene>
    <name evidence="2" type="ORF">THAR02_10458</name>
</gene>
<dbReference type="OrthoDB" id="10268090at2759"/>
<dbReference type="Pfam" id="PF03435">
    <property type="entry name" value="Sacchrp_dh_NADP"/>
    <property type="match status" value="1"/>
</dbReference>
<evidence type="ECO:0000259" key="1">
    <source>
        <dbReference type="Pfam" id="PF03435"/>
    </source>
</evidence>
<dbReference type="EMBL" id="JOKZ01000567">
    <property type="protein sequence ID" value="KKO97440.1"/>
    <property type="molecule type" value="Genomic_DNA"/>
</dbReference>
<protein>
    <recommendedName>
        <fullName evidence="1">Saccharopine dehydrogenase NADP binding domain-containing protein</fullName>
    </recommendedName>
</protein>
<dbReference type="PANTHER" id="PTHR43781">
    <property type="entry name" value="SACCHAROPINE DEHYDROGENASE"/>
    <property type="match status" value="1"/>
</dbReference>
<dbReference type="SUPFAM" id="SSF51735">
    <property type="entry name" value="NAD(P)-binding Rossmann-fold domains"/>
    <property type="match status" value="1"/>
</dbReference>
<dbReference type="InterPro" id="IPR036291">
    <property type="entry name" value="NAD(P)-bd_dom_sf"/>
</dbReference>
<feature type="domain" description="Saccharopine dehydrogenase NADP binding" evidence="1">
    <location>
        <begin position="5"/>
        <end position="122"/>
    </location>
</feature>
<dbReference type="Proteomes" id="UP000034112">
    <property type="component" value="Unassembled WGS sequence"/>
</dbReference>
<accession>A0A0F9WWB1</accession>
<dbReference type="PANTHER" id="PTHR43781:SF1">
    <property type="entry name" value="SACCHAROPINE DEHYDROGENASE"/>
    <property type="match status" value="1"/>
</dbReference>
<proteinExistence type="predicted"/>
<dbReference type="InterPro" id="IPR005097">
    <property type="entry name" value="Sacchrp_dh_NADP-bd"/>
</dbReference>